<dbReference type="InterPro" id="IPR019756">
    <property type="entry name" value="Pept_S26A_signal_pept_1_Ser-AS"/>
</dbReference>
<accession>A0A5C6RLA2</accession>
<keyword evidence="3" id="KW-0805">Transcription regulation</keyword>
<gene>
    <name evidence="8" type="ORF">FRY97_12280</name>
</gene>
<dbReference type="InterPro" id="IPR036286">
    <property type="entry name" value="LexA/Signal_pep-like_sf"/>
</dbReference>
<evidence type="ECO:0000256" key="4">
    <source>
        <dbReference type="ARBA" id="ARBA00023125"/>
    </source>
</evidence>
<evidence type="ECO:0000313" key="9">
    <source>
        <dbReference type="Proteomes" id="UP000321580"/>
    </source>
</evidence>
<sequence length="283" mass="32605">MSNIVTQRFVKCHNKLKEDNKVRSSRQFALSLDYLPQSLSEILKGRRDVTIELLRKSVEVYRINPVYIYTGEGPMFMSEQGGQELRVLTIVTDGQDEERIVHVPVPAQAGYAEELTDPTFIQELPTFSLPDYKYKVGTHRAFDVAGDSMEPTLFEGDKVVCSYIEPTLWESSIKDSYVYVIVTRADVVVKRAYNMIKERQCLELRSDNSYYAPYKVSLGDIREVWYVRAKISPFLPSPQNIKRYLQEEMESLKDTIQAQSRTIEALNQTIQQVLGNPLDEKKL</sequence>
<dbReference type="EMBL" id="VOOR01000024">
    <property type="protein sequence ID" value="TXB62734.1"/>
    <property type="molecule type" value="Genomic_DNA"/>
</dbReference>
<dbReference type="PANTHER" id="PTHR40661:SF1">
    <property type="entry name" value="HTH CRO_C1-TYPE DOMAIN-CONTAINING PROTEIN"/>
    <property type="match status" value="1"/>
</dbReference>
<dbReference type="InterPro" id="IPR015927">
    <property type="entry name" value="Peptidase_S24_S26A/B/C"/>
</dbReference>
<keyword evidence="6" id="KW-0175">Coiled coil</keyword>
<reference evidence="8 9" key="1">
    <citation type="submission" date="2019-08" db="EMBL/GenBank/DDBJ databases">
        <title>Genome of Phaeodactylibacter luteus.</title>
        <authorList>
            <person name="Bowman J.P."/>
        </authorList>
    </citation>
    <scope>NUCLEOTIDE SEQUENCE [LARGE SCALE GENOMIC DNA]</scope>
    <source>
        <strain evidence="8 9">KCTC 42180</strain>
    </source>
</reference>
<evidence type="ECO:0000256" key="5">
    <source>
        <dbReference type="ARBA" id="ARBA00023163"/>
    </source>
</evidence>
<feature type="domain" description="Peptidase S24/S26A/S26B/S26C" evidence="7">
    <location>
        <begin position="127"/>
        <end position="218"/>
    </location>
</feature>
<evidence type="ECO:0000256" key="3">
    <source>
        <dbReference type="ARBA" id="ARBA00023015"/>
    </source>
</evidence>
<proteinExistence type="predicted"/>
<evidence type="ECO:0000313" key="8">
    <source>
        <dbReference type="EMBL" id="TXB62734.1"/>
    </source>
</evidence>
<dbReference type="AlphaFoldDB" id="A0A5C6RLA2"/>
<keyword evidence="5" id="KW-0804">Transcription</keyword>
<dbReference type="GO" id="GO:0004252">
    <property type="term" value="F:serine-type endopeptidase activity"/>
    <property type="evidence" value="ECO:0007669"/>
    <property type="project" value="InterPro"/>
</dbReference>
<dbReference type="InterPro" id="IPR039418">
    <property type="entry name" value="LexA-like"/>
</dbReference>
<dbReference type="RefSeq" id="WP_147167836.1">
    <property type="nucleotide sequence ID" value="NZ_VOOR01000024.1"/>
</dbReference>
<protein>
    <submittedName>
        <fullName evidence="8">S24 family peptidase</fullName>
    </submittedName>
</protein>
<dbReference type="PROSITE" id="PS00501">
    <property type="entry name" value="SPASE_I_1"/>
    <property type="match status" value="1"/>
</dbReference>
<dbReference type="Gene3D" id="2.10.109.10">
    <property type="entry name" value="Umud Fragment, subunit A"/>
    <property type="match status" value="1"/>
</dbReference>
<dbReference type="SUPFAM" id="SSF51306">
    <property type="entry name" value="LexA/Signal peptidase"/>
    <property type="match status" value="1"/>
</dbReference>
<evidence type="ECO:0000259" key="7">
    <source>
        <dbReference type="Pfam" id="PF00717"/>
    </source>
</evidence>
<dbReference type="OrthoDB" id="796548at2"/>
<keyword evidence="2" id="KW-0378">Hydrolase</keyword>
<evidence type="ECO:0000256" key="2">
    <source>
        <dbReference type="ARBA" id="ARBA00022801"/>
    </source>
</evidence>
<dbReference type="GO" id="GO:0003677">
    <property type="term" value="F:DNA binding"/>
    <property type="evidence" value="ECO:0007669"/>
    <property type="project" value="UniProtKB-KW"/>
</dbReference>
<dbReference type="GO" id="GO:0006508">
    <property type="term" value="P:proteolysis"/>
    <property type="evidence" value="ECO:0007669"/>
    <property type="project" value="UniProtKB-KW"/>
</dbReference>
<feature type="coiled-coil region" evidence="6">
    <location>
        <begin position="242"/>
        <end position="269"/>
    </location>
</feature>
<name>A0A5C6RLA2_9BACT</name>
<keyword evidence="4" id="KW-0238">DNA-binding</keyword>
<keyword evidence="9" id="KW-1185">Reference proteome</keyword>
<dbReference type="Proteomes" id="UP000321580">
    <property type="component" value="Unassembled WGS sequence"/>
</dbReference>
<comment type="caution">
    <text evidence="8">The sequence shown here is derived from an EMBL/GenBank/DDBJ whole genome shotgun (WGS) entry which is preliminary data.</text>
</comment>
<dbReference type="Pfam" id="PF00717">
    <property type="entry name" value="Peptidase_S24"/>
    <property type="match status" value="1"/>
</dbReference>
<dbReference type="CDD" id="cd06529">
    <property type="entry name" value="S24_LexA-like"/>
    <property type="match status" value="1"/>
</dbReference>
<keyword evidence="1" id="KW-0645">Protease</keyword>
<dbReference type="GO" id="GO:0016020">
    <property type="term" value="C:membrane"/>
    <property type="evidence" value="ECO:0007669"/>
    <property type="project" value="InterPro"/>
</dbReference>
<evidence type="ECO:0000256" key="6">
    <source>
        <dbReference type="SAM" id="Coils"/>
    </source>
</evidence>
<dbReference type="PANTHER" id="PTHR40661">
    <property type="match status" value="1"/>
</dbReference>
<organism evidence="8 9">
    <name type="scientific">Phaeodactylibacter luteus</name>
    <dbReference type="NCBI Taxonomy" id="1564516"/>
    <lineage>
        <taxon>Bacteria</taxon>
        <taxon>Pseudomonadati</taxon>
        <taxon>Bacteroidota</taxon>
        <taxon>Saprospiria</taxon>
        <taxon>Saprospirales</taxon>
        <taxon>Haliscomenobacteraceae</taxon>
        <taxon>Phaeodactylibacter</taxon>
    </lineage>
</organism>
<evidence type="ECO:0000256" key="1">
    <source>
        <dbReference type="ARBA" id="ARBA00022670"/>
    </source>
</evidence>